<comment type="caution">
    <text evidence="1">The sequence shown here is derived from an EMBL/GenBank/DDBJ whole genome shotgun (WGS) entry which is preliminary data.</text>
</comment>
<organism evidence="1">
    <name type="scientific">marine sediment metagenome</name>
    <dbReference type="NCBI Taxonomy" id="412755"/>
    <lineage>
        <taxon>unclassified sequences</taxon>
        <taxon>metagenomes</taxon>
        <taxon>ecological metagenomes</taxon>
    </lineage>
</organism>
<protein>
    <submittedName>
        <fullName evidence="1">Uncharacterized protein</fullName>
    </submittedName>
</protein>
<dbReference type="AlphaFoldDB" id="X1JHC9"/>
<dbReference type="EMBL" id="BARU01049529">
    <property type="protein sequence ID" value="GAH94096.1"/>
    <property type="molecule type" value="Genomic_DNA"/>
</dbReference>
<proteinExistence type="predicted"/>
<accession>X1JHC9</accession>
<sequence length="38" mass="4389">VERKELISGKTPTWTAEEEIRLSLIKEYNQGKTINELA</sequence>
<reference evidence="1" key="1">
    <citation type="journal article" date="2014" name="Front. Microbiol.">
        <title>High frequency of phylogenetically diverse reductive dehalogenase-homologous genes in deep subseafloor sedimentary metagenomes.</title>
        <authorList>
            <person name="Kawai M."/>
            <person name="Futagami T."/>
            <person name="Toyoda A."/>
            <person name="Takaki Y."/>
            <person name="Nishi S."/>
            <person name="Hori S."/>
            <person name="Arai W."/>
            <person name="Tsubouchi T."/>
            <person name="Morono Y."/>
            <person name="Uchiyama I."/>
            <person name="Ito T."/>
            <person name="Fujiyama A."/>
            <person name="Inagaki F."/>
            <person name="Takami H."/>
        </authorList>
    </citation>
    <scope>NUCLEOTIDE SEQUENCE</scope>
    <source>
        <strain evidence="1">Expedition CK06-06</strain>
    </source>
</reference>
<name>X1JHC9_9ZZZZ</name>
<gene>
    <name evidence="1" type="ORF">S03H2_72849</name>
</gene>
<evidence type="ECO:0000313" key="1">
    <source>
        <dbReference type="EMBL" id="GAH94096.1"/>
    </source>
</evidence>
<feature type="non-terminal residue" evidence="1">
    <location>
        <position position="1"/>
    </location>
</feature>